<organism evidence="3 4">
    <name type="scientific">Terfezia boudieri ATCC MYA-4762</name>
    <dbReference type="NCBI Taxonomy" id="1051890"/>
    <lineage>
        <taxon>Eukaryota</taxon>
        <taxon>Fungi</taxon>
        <taxon>Dikarya</taxon>
        <taxon>Ascomycota</taxon>
        <taxon>Pezizomycotina</taxon>
        <taxon>Pezizomycetes</taxon>
        <taxon>Pezizales</taxon>
        <taxon>Pezizaceae</taxon>
        <taxon>Terfezia</taxon>
    </lineage>
</organism>
<keyword evidence="2" id="KW-0732">Signal</keyword>
<feature type="chain" id="PRO_5017923243" evidence="2">
    <location>
        <begin position="21"/>
        <end position="522"/>
    </location>
</feature>
<keyword evidence="4" id="KW-1185">Reference proteome</keyword>
<dbReference type="AlphaFoldDB" id="A0A3N4M7K1"/>
<dbReference type="OrthoDB" id="10324122at2759"/>
<gene>
    <name evidence="3" type="ORF">L211DRAFT_866902</name>
</gene>
<evidence type="ECO:0000313" key="3">
    <source>
        <dbReference type="EMBL" id="RPB25975.1"/>
    </source>
</evidence>
<dbReference type="EMBL" id="ML121536">
    <property type="protein sequence ID" value="RPB25975.1"/>
    <property type="molecule type" value="Genomic_DNA"/>
</dbReference>
<name>A0A3N4M7K1_9PEZI</name>
<feature type="signal peptide" evidence="2">
    <location>
        <begin position="1"/>
        <end position="20"/>
    </location>
</feature>
<protein>
    <submittedName>
        <fullName evidence="3">Uncharacterized protein</fullName>
    </submittedName>
</protein>
<dbReference type="InParanoid" id="A0A3N4M7K1"/>
<dbReference type="Proteomes" id="UP000267821">
    <property type="component" value="Unassembled WGS sequence"/>
</dbReference>
<proteinExistence type="predicted"/>
<evidence type="ECO:0000256" key="1">
    <source>
        <dbReference type="SAM" id="Coils"/>
    </source>
</evidence>
<reference evidence="3 4" key="1">
    <citation type="journal article" date="2018" name="Nat. Ecol. Evol.">
        <title>Pezizomycetes genomes reveal the molecular basis of ectomycorrhizal truffle lifestyle.</title>
        <authorList>
            <person name="Murat C."/>
            <person name="Payen T."/>
            <person name="Noel B."/>
            <person name="Kuo A."/>
            <person name="Morin E."/>
            <person name="Chen J."/>
            <person name="Kohler A."/>
            <person name="Krizsan K."/>
            <person name="Balestrini R."/>
            <person name="Da Silva C."/>
            <person name="Montanini B."/>
            <person name="Hainaut M."/>
            <person name="Levati E."/>
            <person name="Barry K.W."/>
            <person name="Belfiori B."/>
            <person name="Cichocki N."/>
            <person name="Clum A."/>
            <person name="Dockter R.B."/>
            <person name="Fauchery L."/>
            <person name="Guy J."/>
            <person name="Iotti M."/>
            <person name="Le Tacon F."/>
            <person name="Lindquist E.A."/>
            <person name="Lipzen A."/>
            <person name="Malagnac F."/>
            <person name="Mello A."/>
            <person name="Molinier V."/>
            <person name="Miyauchi S."/>
            <person name="Poulain J."/>
            <person name="Riccioni C."/>
            <person name="Rubini A."/>
            <person name="Sitrit Y."/>
            <person name="Splivallo R."/>
            <person name="Traeger S."/>
            <person name="Wang M."/>
            <person name="Zifcakova L."/>
            <person name="Wipf D."/>
            <person name="Zambonelli A."/>
            <person name="Paolocci F."/>
            <person name="Nowrousian M."/>
            <person name="Ottonello S."/>
            <person name="Baldrian P."/>
            <person name="Spatafora J.W."/>
            <person name="Henrissat B."/>
            <person name="Nagy L.G."/>
            <person name="Aury J.M."/>
            <person name="Wincker P."/>
            <person name="Grigoriev I.V."/>
            <person name="Bonfante P."/>
            <person name="Martin F.M."/>
        </authorList>
    </citation>
    <scope>NUCLEOTIDE SEQUENCE [LARGE SCALE GENOMIC DNA]</scope>
    <source>
        <strain evidence="3 4">ATCC MYA-4762</strain>
    </source>
</reference>
<feature type="coiled-coil region" evidence="1">
    <location>
        <begin position="198"/>
        <end position="225"/>
    </location>
</feature>
<keyword evidence="1" id="KW-0175">Coiled coil</keyword>
<evidence type="ECO:0000313" key="4">
    <source>
        <dbReference type="Proteomes" id="UP000267821"/>
    </source>
</evidence>
<sequence>MARSRLLSIFLLKQLDVLLNYHLDISWYTVIETGTMARFLSDTMQVVSNYLSAGFGHHKTSEEREHTQVVSRTTGEPDDPLPCIVASIQSRSTTENPSVTAEIGRTKGGSPLCIPRVLDTSSGNTLRLTPYQNDTMGNRYHSGRSELYQRAHRPGISIHPTQYGSSQRGCGQAEFSIAGIRHDGISITGIKFRQHQHFLKSENKRRQADRKLQSAQCEISRLQARLEGFTEPPVPPIRVIADPESQTLESIHDDVYYSMKFLEIRTKIREWVVQSFFTRGSNPVDNLFNLDERELNFMGLAKLQPGLDLLESPVLICGSVRVPYLPDSKTLRYLIQAYVATILHKHVLGPFLPGMLESTIETLMGEWMNECSFRDRIKWKLNTVELITKTTFYNEKVTKITQRVALDIVRCLAPLGKSGFNIEGRARALGKIFTAAASIILELRQEPNDFEVPYLGRGTCCTGMPVSDAEGKISDEDLQCKRAGNEFILQLVIFPPLVRTASQDLERAVLANAQVLAEEALL</sequence>
<accession>A0A3N4M7K1</accession>
<evidence type="ECO:0000256" key="2">
    <source>
        <dbReference type="SAM" id="SignalP"/>
    </source>
</evidence>